<evidence type="ECO:0000313" key="2">
    <source>
        <dbReference type="EMBL" id="SAL97344.1"/>
    </source>
</evidence>
<feature type="region of interest" description="Disordered" evidence="1">
    <location>
        <begin position="265"/>
        <end position="300"/>
    </location>
</feature>
<evidence type="ECO:0000313" key="3">
    <source>
        <dbReference type="Proteomes" id="UP000078561"/>
    </source>
</evidence>
<feature type="compositionally biased region" description="Low complexity" evidence="1">
    <location>
        <begin position="34"/>
        <end position="49"/>
    </location>
</feature>
<feature type="compositionally biased region" description="Basic and acidic residues" evidence="1">
    <location>
        <begin position="1"/>
        <end position="10"/>
    </location>
</feature>
<feature type="compositionally biased region" description="Polar residues" evidence="1">
    <location>
        <begin position="103"/>
        <end position="113"/>
    </location>
</feature>
<reference evidence="2" key="1">
    <citation type="submission" date="2016-04" db="EMBL/GenBank/DDBJ databases">
        <authorList>
            <person name="Evans L.H."/>
            <person name="Alamgir A."/>
            <person name="Owens N."/>
            <person name="Weber N.D."/>
            <person name="Virtaneva K."/>
            <person name="Barbian K."/>
            <person name="Babar A."/>
            <person name="Rosenke K."/>
        </authorList>
    </citation>
    <scope>NUCLEOTIDE SEQUENCE [LARGE SCALE GENOMIC DNA]</scope>
    <source>
        <strain evidence="2">CBS 101.48</strain>
    </source>
</reference>
<feature type="compositionally biased region" description="Low complexity" evidence="1">
    <location>
        <begin position="209"/>
        <end position="227"/>
    </location>
</feature>
<name>A0A163J5R4_ABSGL</name>
<feature type="compositionally biased region" description="Polar residues" evidence="1">
    <location>
        <begin position="190"/>
        <end position="208"/>
    </location>
</feature>
<feature type="region of interest" description="Disordered" evidence="1">
    <location>
        <begin position="1"/>
        <end position="135"/>
    </location>
</feature>
<keyword evidence="3" id="KW-1185">Reference proteome</keyword>
<proteinExistence type="predicted"/>
<feature type="compositionally biased region" description="Low complexity" evidence="1">
    <location>
        <begin position="279"/>
        <end position="294"/>
    </location>
</feature>
<sequence>MTRPPFEFKLHPPSPRQPCTLPPVSSLLADVTTHAHLQQQQQCQHQHASPSPPQLPSPQHDYSSIPSIQLPEKEYPSLMLSIPYDPPSNSSSPTCSPLMSYQLLDTPQSSPGSSPHPFLLPPPDTFGRSRSLSNASTSSWSSVATSLAVTAPSSPIHSPERRLSDPSFMFPFSPSHDQLQLHQDQEPYQRHQSASPSLSSRQQLYPSVSTSSSSSSSATSATSATSADPVVKRRRGRPPNTNRQVQRDHWTFVTPTVWDVKHTQLPDHHLDSPPDSTYSPPLISSDSILSSSDSGATAASMDSKNGVMLVLWPHDDPNHTNGPGGGDKTDIHYNLNTFTSTRMDATLTMPKKKRGRKPKNQLAGNSCFVWRDLTARRGANRAKSPALPTKGSPKATGSTSTSTASSSSSDSSSSPSIRISKKSPSAPLHLHHPYSHPYLNRHRNKNEDDDIIDWTKDLSLNDRAALSN</sequence>
<protein>
    <submittedName>
        <fullName evidence="2">Uncharacterized protein</fullName>
    </submittedName>
</protein>
<dbReference type="OMA" id="QIEFFLH"/>
<dbReference type="InParanoid" id="A0A163J5R4"/>
<dbReference type="AlphaFoldDB" id="A0A163J5R4"/>
<feature type="compositionally biased region" description="Low complexity" evidence="1">
    <location>
        <begin position="87"/>
        <end position="100"/>
    </location>
</feature>
<accession>A0A163J5R4</accession>
<feature type="compositionally biased region" description="Low complexity" evidence="1">
    <location>
        <begin position="390"/>
        <end position="428"/>
    </location>
</feature>
<dbReference type="OrthoDB" id="2286658at2759"/>
<gene>
    <name evidence="2" type="primary">ABSGL_02835.1 scaffold 4001</name>
</gene>
<feature type="region of interest" description="Disordered" evidence="1">
    <location>
        <begin position="378"/>
        <end position="444"/>
    </location>
</feature>
<feature type="compositionally biased region" description="Low complexity" evidence="1">
    <location>
        <begin position="166"/>
        <end position="175"/>
    </location>
</feature>
<feature type="region of interest" description="Disordered" evidence="1">
    <location>
        <begin position="149"/>
        <end position="248"/>
    </location>
</feature>
<dbReference type="Proteomes" id="UP000078561">
    <property type="component" value="Unassembled WGS sequence"/>
</dbReference>
<dbReference type="EMBL" id="LT551760">
    <property type="protein sequence ID" value="SAL97344.1"/>
    <property type="molecule type" value="Genomic_DNA"/>
</dbReference>
<feature type="compositionally biased region" description="Basic residues" evidence="1">
    <location>
        <begin position="429"/>
        <end position="444"/>
    </location>
</feature>
<evidence type="ECO:0000256" key="1">
    <source>
        <dbReference type="SAM" id="MobiDB-lite"/>
    </source>
</evidence>
<organism evidence="2">
    <name type="scientific">Absidia glauca</name>
    <name type="common">Pin mould</name>
    <dbReference type="NCBI Taxonomy" id="4829"/>
    <lineage>
        <taxon>Eukaryota</taxon>
        <taxon>Fungi</taxon>
        <taxon>Fungi incertae sedis</taxon>
        <taxon>Mucoromycota</taxon>
        <taxon>Mucoromycotina</taxon>
        <taxon>Mucoromycetes</taxon>
        <taxon>Mucorales</taxon>
        <taxon>Cunninghamellaceae</taxon>
        <taxon>Absidia</taxon>
    </lineage>
</organism>